<gene>
    <name evidence="4" type="ORF">BDV96DRAFT_280987</name>
</gene>
<evidence type="ECO:0000313" key="5">
    <source>
        <dbReference type="Proteomes" id="UP000799770"/>
    </source>
</evidence>
<dbReference type="PANTHER" id="PTHR24320">
    <property type="entry name" value="RETINOL DEHYDROGENASE"/>
    <property type="match status" value="1"/>
</dbReference>
<keyword evidence="3" id="KW-0560">Oxidoreductase</keyword>
<dbReference type="PRINTS" id="PR00081">
    <property type="entry name" value="GDHRDH"/>
</dbReference>
<dbReference type="AlphaFoldDB" id="A0A6A5ZMM5"/>
<dbReference type="Proteomes" id="UP000799770">
    <property type="component" value="Unassembled WGS sequence"/>
</dbReference>
<accession>A0A6A5ZMM5</accession>
<proteinExistence type="inferred from homology"/>
<dbReference type="OrthoDB" id="191139at2759"/>
<organism evidence="4 5">
    <name type="scientific">Lophiotrema nucula</name>
    <dbReference type="NCBI Taxonomy" id="690887"/>
    <lineage>
        <taxon>Eukaryota</taxon>
        <taxon>Fungi</taxon>
        <taxon>Dikarya</taxon>
        <taxon>Ascomycota</taxon>
        <taxon>Pezizomycotina</taxon>
        <taxon>Dothideomycetes</taxon>
        <taxon>Pleosporomycetidae</taxon>
        <taxon>Pleosporales</taxon>
        <taxon>Lophiotremataceae</taxon>
        <taxon>Lophiotrema</taxon>
    </lineage>
</organism>
<evidence type="ECO:0008006" key="6">
    <source>
        <dbReference type="Google" id="ProtNLM"/>
    </source>
</evidence>
<evidence type="ECO:0000256" key="2">
    <source>
        <dbReference type="ARBA" id="ARBA00022857"/>
    </source>
</evidence>
<dbReference type="InterPro" id="IPR002347">
    <property type="entry name" value="SDR_fam"/>
</dbReference>
<dbReference type="EMBL" id="ML977313">
    <property type="protein sequence ID" value="KAF2120920.1"/>
    <property type="molecule type" value="Genomic_DNA"/>
</dbReference>
<name>A0A6A5ZMM5_9PLEO</name>
<dbReference type="Gene3D" id="3.40.50.720">
    <property type="entry name" value="NAD(P)-binding Rossmann-like Domain"/>
    <property type="match status" value="1"/>
</dbReference>
<keyword evidence="5" id="KW-1185">Reference proteome</keyword>
<dbReference type="Pfam" id="PF00106">
    <property type="entry name" value="adh_short"/>
    <property type="match status" value="1"/>
</dbReference>
<protein>
    <recommendedName>
        <fullName evidence="6">Short-chain dehydrogenase</fullName>
    </recommendedName>
</protein>
<reference evidence="4" key="1">
    <citation type="journal article" date="2020" name="Stud. Mycol.">
        <title>101 Dothideomycetes genomes: a test case for predicting lifestyles and emergence of pathogens.</title>
        <authorList>
            <person name="Haridas S."/>
            <person name="Albert R."/>
            <person name="Binder M."/>
            <person name="Bloem J."/>
            <person name="Labutti K."/>
            <person name="Salamov A."/>
            <person name="Andreopoulos B."/>
            <person name="Baker S."/>
            <person name="Barry K."/>
            <person name="Bills G."/>
            <person name="Bluhm B."/>
            <person name="Cannon C."/>
            <person name="Castanera R."/>
            <person name="Culley D."/>
            <person name="Daum C."/>
            <person name="Ezra D."/>
            <person name="Gonzalez J."/>
            <person name="Henrissat B."/>
            <person name="Kuo A."/>
            <person name="Liang C."/>
            <person name="Lipzen A."/>
            <person name="Lutzoni F."/>
            <person name="Magnuson J."/>
            <person name="Mondo S."/>
            <person name="Nolan M."/>
            <person name="Ohm R."/>
            <person name="Pangilinan J."/>
            <person name="Park H.-J."/>
            <person name="Ramirez L."/>
            <person name="Alfaro M."/>
            <person name="Sun H."/>
            <person name="Tritt A."/>
            <person name="Yoshinaga Y."/>
            <person name="Zwiers L.-H."/>
            <person name="Turgeon B."/>
            <person name="Goodwin S."/>
            <person name="Spatafora J."/>
            <person name="Crous P."/>
            <person name="Grigoriev I."/>
        </authorList>
    </citation>
    <scope>NUCLEOTIDE SEQUENCE</scope>
    <source>
        <strain evidence="4">CBS 627.86</strain>
    </source>
</reference>
<dbReference type="PANTHER" id="PTHR24320:SF236">
    <property type="entry name" value="SHORT-CHAIN DEHYDROGENASE-RELATED"/>
    <property type="match status" value="1"/>
</dbReference>
<evidence type="ECO:0000313" key="4">
    <source>
        <dbReference type="EMBL" id="KAF2120920.1"/>
    </source>
</evidence>
<dbReference type="InterPro" id="IPR036291">
    <property type="entry name" value="NAD(P)-bd_dom_sf"/>
</dbReference>
<keyword evidence="2" id="KW-0521">NADP</keyword>
<evidence type="ECO:0000256" key="3">
    <source>
        <dbReference type="ARBA" id="ARBA00023002"/>
    </source>
</evidence>
<sequence length="346" mass="37946">MPDFPIKFSLGGVSYGTIWSQFFPPKATLTEKNLPSQKGKIFIVTGGSSGIGYELSKILYGAGGKVYILTRSEKNAIQAISEIKDAFQGRDSKDVGELIFVHMDLEDLDSVRSAASEFLAKEEELHILFNNAGVASVPAHKKTKQGLEYHIGVNTVGHVLLQSLLTPILAETATNNPKDSVRAIWAASLLVEMGAPPGGVLVDQLDNPSTDINEHYSASKTANWFAATEFARRSGPQTGVVTVAVNPGTYVTNVWRTCPWYLYYPFWPLLRFPIQGAYTNMWAAFSDEVGMDDAVAGRYGMCDGRWHPGQRDDLLLALKSKDEGGTGQAKALFEWCEEKVKPYVTL</sequence>
<dbReference type="GO" id="GO:0016491">
    <property type="term" value="F:oxidoreductase activity"/>
    <property type="evidence" value="ECO:0007669"/>
    <property type="project" value="UniProtKB-KW"/>
</dbReference>
<comment type="similarity">
    <text evidence="1">Belongs to the short-chain dehydrogenases/reductases (SDR) family.</text>
</comment>
<evidence type="ECO:0000256" key="1">
    <source>
        <dbReference type="ARBA" id="ARBA00006484"/>
    </source>
</evidence>
<dbReference type="SUPFAM" id="SSF51735">
    <property type="entry name" value="NAD(P)-binding Rossmann-fold domains"/>
    <property type="match status" value="1"/>
</dbReference>